<dbReference type="InterPro" id="IPR022300">
    <property type="entry name" value="PPK2-rel_1"/>
</dbReference>
<dbReference type="Gene3D" id="3.40.50.300">
    <property type="entry name" value="P-loop containing nucleotide triphosphate hydrolases"/>
    <property type="match status" value="1"/>
</dbReference>
<accession>A0A852VI17</accession>
<dbReference type="Pfam" id="PF03976">
    <property type="entry name" value="PPK2"/>
    <property type="match status" value="1"/>
</dbReference>
<organism evidence="5 6">
    <name type="scientific">Janibacter cremeus</name>
    <dbReference type="NCBI Taxonomy" id="1285192"/>
    <lineage>
        <taxon>Bacteria</taxon>
        <taxon>Bacillati</taxon>
        <taxon>Actinomycetota</taxon>
        <taxon>Actinomycetes</taxon>
        <taxon>Micrococcales</taxon>
        <taxon>Intrasporangiaceae</taxon>
        <taxon>Janibacter</taxon>
    </lineage>
</organism>
<feature type="region of interest" description="Disordered" evidence="3">
    <location>
        <begin position="1"/>
        <end position="23"/>
    </location>
</feature>
<protein>
    <submittedName>
        <fullName evidence="5">PPK2 family polyphosphate:nucleotide phosphotransferase</fullName>
    </submittedName>
</protein>
<dbReference type="GO" id="GO:0008976">
    <property type="term" value="F:polyphosphate kinase activity"/>
    <property type="evidence" value="ECO:0007669"/>
    <property type="project" value="InterPro"/>
</dbReference>
<keyword evidence="2" id="KW-0418">Kinase</keyword>
<evidence type="ECO:0000256" key="3">
    <source>
        <dbReference type="SAM" id="MobiDB-lite"/>
    </source>
</evidence>
<dbReference type="NCBIfam" id="TIGR03709">
    <property type="entry name" value="PPK2_rel_1"/>
    <property type="match status" value="1"/>
</dbReference>
<dbReference type="SUPFAM" id="SSF52540">
    <property type="entry name" value="P-loop containing nucleoside triphosphate hydrolases"/>
    <property type="match status" value="1"/>
</dbReference>
<evidence type="ECO:0000313" key="6">
    <source>
        <dbReference type="Proteomes" id="UP000554054"/>
    </source>
</evidence>
<proteinExistence type="predicted"/>
<dbReference type="RefSeq" id="WP_185989761.1">
    <property type="nucleotide sequence ID" value="NZ_JACCAE010000001.1"/>
</dbReference>
<dbReference type="PANTHER" id="PTHR34383:SF3">
    <property type="entry name" value="POLYPHOSPHATE:AMP PHOSPHOTRANSFERASE"/>
    <property type="match status" value="1"/>
</dbReference>
<dbReference type="GO" id="GO:0006797">
    <property type="term" value="P:polyphosphate metabolic process"/>
    <property type="evidence" value="ECO:0007669"/>
    <property type="project" value="InterPro"/>
</dbReference>
<evidence type="ECO:0000313" key="5">
    <source>
        <dbReference type="EMBL" id="NYF96747.1"/>
    </source>
</evidence>
<evidence type="ECO:0000256" key="1">
    <source>
        <dbReference type="ARBA" id="ARBA00022679"/>
    </source>
</evidence>
<dbReference type="InterPro" id="IPR022488">
    <property type="entry name" value="PPK2-related"/>
</dbReference>
<dbReference type="PANTHER" id="PTHR34383">
    <property type="entry name" value="POLYPHOSPHATE:AMP PHOSPHOTRANSFERASE-RELATED"/>
    <property type="match status" value="1"/>
</dbReference>
<dbReference type="Proteomes" id="UP000554054">
    <property type="component" value="Unassembled WGS sequence"/>
</dbReference>
<reference evidence="5 6" key="1">
    <citation type="submission" date="2020-07" db="EMBL/GenBank/DDBJ databases">
        <title>Sequencing the genomes of 1000 actinobacteria strains.</title>
        <authorList>
            <person name="Klenk H.-P."/>
        </authorList>
    </citation>
    <scope>NUCLEOTIDE SEQUENCE [LARGE SCALE GENOMIC DNA]</scope>
    <source>
        <strain evidence="5 6">DSM 26154</strain>
    </source>
</reference>
<sequence>MAKKKKSGKKTASPSTPFRDALCAPAGTDLTAIDTRGTPAFDGDKGDGKKALAALAGPVSDLQERLFAGATSGGRRSILLVIQGMDTAGKGGVMRHVVGNVDPQGVAITAFKAPTEEELRHPFLWRIRKALPHPGQIGVFDRSHYEDVLIARVHDLVPKSQWARRYGQINAFEQGVVDQETTIIKVMLHTSKEEQKERLAERLDRGDKHWKFSPVDIDERAYWQDYQQAYQAAIDRCSTDVAPWYVVPADRKWYARLAVMNLLKEHLEPMDLQWPEADFDVEKQRARLEKS</sequence>
<feature type="domain" description="Polyphosphate kinase-2-related" evidence="4">
    <location>
        <begin position="45"/>
        <end position="271"/>
    </location>
</feature>
<dbReference type="AlphaFoldDB" id="A0A852VI17"/>
<dbReference type="PIRSF" id="PIRSF028756">
    <property type="entry name" value="PPK2_prd"/>
    <property type="match status" value="1"/>
</dbReference>
<name>A0A852VI17_9MICO</name>
<keyword evidence="6" id="KW-1185">Reference proteome</keyword>
<keyword evidence="1 5" id="KW-0808">Transferase</keyword>
<comment type="caution">
    <text evidence="5">The sequence shown here is derived from an EMBL/GenBank/DDBJ whole genome shotgun (WGS) entry which is preliminary data.</text>
</comment>
<dbReference type="EMBL" id="JACCAE010000001">
    <property type="protein sequence ID" value="NYF96747.1"/>
    <property type="molecule type" value="Genomic_DNA"/>
</dbReference>
<evidence type="ECO:0000256" key="2">
    <source>
        <dbReference type="ARBA" id="ARBA00022777"/>
    </source>
</evidence>
<evidence type="ECO:0000259" key="4">
    <source>
        <dbReference type="Pfam" id="PF03976"/>
    </source>
</evidence>
<dbReference type="InterPro" id="IPR016898">
    <property type="entry name" value="Polyphosphate_phosphotransfera"/>
</dbReference>
<dbReference type="InterPro" id="IPR027417">
    <property type="entry name" value="P-loop_NTPase"/>
</dbReference>
<gene>
    <name evidence="5" type="ORF">BJY20_000139</name>
</gene>